<dbReference type="AlphaFoldDB" id="K4AP18"/>
<dbReference type="EnsemblPlants" id="KQK86945">
    <property type="protein sequence ID" value="KQK86945"/>
    <property type="gene ID" value="SETIT_040666mg"/>
</dbReference>
<dbReference type="Proteomes" id="UP000004995">
    <property type="component" value="Unassembled WGS sequence"/>
</dbReference>
<dbReference type="EMBL" id="AGNK02005356">
    <property type="status" value="NOT_ANNOTATED_CDS"/>
    <property type="molecule type" value="Genomic_DNA"/>
</dbReference>
<sequence length="32" mass="4041">MLWHRYLTKRKFDCTMILKPTYLPFMDIMFSI</sequence>
<reference evidence="1" key="2">
    <citation type="submission" date="2018-08" db="UniProtKB">
        <authorList>
            <consortium name="EnsemblPlants"/>
        </authorList>
    </citation>
    <scope>IDENTIFICATION</scope>
    <source>
        <strain evidence="1">Yugu1</strain>
    </source>
</reference>
<protein>
    <submittedName>
        <fullName evidence="1">Uncharacterized protein</fullName>
    </submittedName>
</protein>
<keyword evidence="2" id="KW-1185">Reference proteome</keyword>
<organism evidence="1 2">
    <name type="scientific">Setaria italica</name>
    <name type="common">Foxtail millet</name>
    <name type="synonym">Panicum italicum</name>
    <dbReference type="NCBI Taxonomy" id="4555"/>
    <lineage>
        <taxon>Eukaryota</taxon>
        <taxon>Viridiplantae</taxon>
        <taxon>Streptophyta</taxon>
        <taxon>Embryophyta</taxon>
        <taxon>Tracheophyta</taxon>
        <taxon>Spermatophyta</taxon>
        <taxon>Magnoliopsida</taxon>
        <taxon>Liliopsida</taxon>
        <taxon>Poales</taxon>
        <taxon>Poaceae</taxon>
        <taxon>PACMAD clade</taxon>
        <taxon>Panicoideae</taxon>
        <taxon>Panicodae</taxon>
        <taxon>Paniceae</taxon>
        <taxon>Cenchrinae</taxon>
        <taxon>Setaria</taxon>
    </lineage>
</organism>
<reference evidence="2" key="1">
    <citation type="journal article" date="2012" name="Nat. Biotechnol.">
        <title>Reference genome sequence of the model plant Setaria.</title>
        <authorList>
            <person name="Bennetzen J.L."/>
            <person name="Schmutz J."/>
            <person name="Wang H."/>
            <person name="Percifield R."/>
            <person name="Hawkins J."/>
            <person name="Pontaroli A.C."/>
            <person name="Estep M."/>
            <person name="Feng L."/>
            <person name="Vaughn J.N."/>
            <person name="Grimwood J."/>
            <person name="Jenkins J."/>
            <person name="Barry K."/>
            <person name="Lindquist E."/>
            <person name="Hellsten U."/>
            <person name="Deshpande S."/>
            <person name="Wang X."/>
            <person name="Wu X."/>
            <person name="Mitros T."/>
            <person name="Triplett J."/>
            <person name="Yang X."/>
            <person name="Ye C.Y."/>
            <person name="Mauro-Herrera M."/>
            <person name="Wang L."/>
            <person name="Li P."/>
            <person name="Sharma M."/>
            <person name="Sharma R."/>
            <person name="Ronald P.C."/>
            <person name="Panaud O."/>
            <person name="Kellogg E.A."/>
            <person name="Brutnell T.P."/>
            <person name="Doust A.N."/>
            <person name="Tuskan G.A."/>
            <person name="Rokhsar D."/>
            <person name="Devos K.M."/>
        </authorList>
    </citation>
    <scope>NUCLEOTIDE SEQUENCE [LARGE SCALE GENOMIC DNA]</scope>
    <source>
        <strain evidence="2">cv. Yugu1</strain>
    </source>
</reference>
<name>K4AP18_SETIT</name>
<evidence type="ECO:0000313" key="2">
    <source>
        <dbReference type="Proteomes" id="UP000004995"/>
    </source>
</evidence>
<dbReference type="InParanoid" id="K4AP18"/>
<accession>K4AP18</accession>
<proteinExistence type="predicted"/>
<evidence type="ECO:0000313" key="1">
    <source>
        <dbReference type="EnsemblPlants" id="KQK86945"/>
    </source>
</evidence>
<dbReference type="Gramene" id="KQK86945">
    <property type="protein sequence ID" value="KQK86945"/>
    <property type="gene ID" value="SETIT_040666mg"/>
</dbReference>
<dbReference type="HOGENOM" id="CLU_3393104_0_0_1"/>